<feature type="domain" description="F-box" evidence="1">
    <location>
        <begin position="46"/>
        <end position="92"/>
    </location>
</feature>
<keyword evidence="3" id="KW-1185">Reference proteome</keyword>
<proteinExistence type="predicted"/>
<reference evidence="2" key="1">
    <citation type="submission" date="2018-03" db="EMBL/GenBank/DDBJ databases">
        <authorList>
            <person name="Guldener U."/>
        </authorList>
    </citation>
    <scope>NUCLEOTIDE SEQUENCE</scope>
</reference>
<evidence type="ECO:0000259" key="1">
    <source>
        <dbReference type="PROSITE" id="PS50181"/>
    </source>
</evidence>
<dbReference type="EMBL" id="ONZQ02000015">
    <property type="protein sequence ID" value="SPO06460.1"/>
    <property type="molecule type" value="Genomic_DNA"/>
</dbReference>
<evidence type="ECO:0000313" key="3">
    <source>
        <dbReference type="Proteomes" id="UP001187682"/>
    </source>
</evidence>
<dbReference type="InterPro" id="IPR001810">
    <property type="entry name" value="F-box_dom"/>
</dbReference>
<dbReference type="Proteomes" id="UP001187682">
    <property type="component" value="Unassembled WGS sequence"/>
</dbReference>
<protein>
    <recommendedName>
        <fullName evidence="1">F-box domain-containing protein</fullName>
    </recommendedName>
</protein>
<dbReference type="SUPFAM" id="SSF81383">
    <property type="entry name" value="F-box domain"/>
    <property type="match status" value="1"/>
</dbReference>
<gene>
    <name evidence="2" type="ORF">DNG_09150</name>
</gene>
<comment type="caution">
    <text evidence="2">The sequence shown here is derived from an EMBL/GenBank/DDBJ whole genome shotgun (WGS) entry which is preliminary data.</text>
</comment>
<dbReference type="PROSITE" id="PS50181">
    <property type="entry name" value="FBOX"/>
    <property type="match status" value="1"/>
</dbReference>
<name>A0AAE8N7Y7_9PEZI</name>
<sequence>MPAERTFSEELIQKLTVPDDDFKGVIRNIPAAKPSAIRRDSTASSLGHLDLLPTELLLLALAPLDFQSLSRLSRVCLRAKTVVENLPAYKDMMAYVPEALTALGLRTRILEEYPASRVHRALRDDRCVSCLGLGWFLYLPTCERVCYRCLHHDWGLIVVYLGYARRCFGLKDRHFASIPAMYDLPKAGDGAAKDNPGSGLYCVREAKRLSIDEAYGSLENAAKNLPRFRVPADQIPRWEQEIFARFREASLEPTGPYWPPEPWILFGGTDYDRETAIRIPRLTETGPDRGHMCMGCDVVRYRRPYGRAVATWAMSKAAARRAAAWGNLLPREAFLEHIKVCDAVGQLLAEWGDS</sequence>
<dbReference type="AlphaFoldDB" id="A0AAE8N7Y7"/>
<dbReference type="InterPro" id="IPR036047">
    <property type="entry name" value="F-box-like_dom_sf"/>
</dbReference>
<dbReference type="Pfam" id="PF00646">
    <property type="entry name" value="F-box"/>
    <property type="match status" value="1"/>
</dbReference>
<organism evidence="2 3">
    <name type="scientific">Cephalotrichum gorgonifer</name>
    <dbReference type="NCBI Taxonomy" id="2041049"/>
    <lineage>
        <taxon>Eukaryota</taxon>
        <taxon>Fungi</taxon>
        <taxon>Dikarya</taxon>
        <taxon>Ascomycota</taxon>
        <taxon>Pezizomycotina</taxon>
        <taxon>Sordariomycetes</taxon>
        <taxon>Hypocreomycetidae</taxon>
        <taxon>Microascales</taxon>
        <taxon>Microascaceae</taxon>
        <taxon>Cephalotrichum</taxon>
    </lineage>
</organism>
<accession>A0AAE8N7Y7</accession>
<evidence type="ECO:0000313" key="2">
    <source>
        <dbReference type="EMBL" id="SPO06460.1"/>
    </source>
</evidence>